<keyword evidence="4" id="KW-1267">Proteomics identification</keyword>
<reference evidence="2 3" key="1">
    <citation type="journal article" date="2001" name="Nature">
        <title>Initial sequencing and analysis of the human genome.</title>
        <authorList>
            <consortium name="International Human Genome Sequencing Consortium"/>
            <person name="Lander E.S."/>
            <person name="Linton L.M."/>
            <person name="Birren B."/>
            <person name="Nusbaum C."/>
            <person name="Zody M.C."/>
            <person name="Baldwin J."/>
            <person name="Devon K."/>
            <person name="Dewar K."/>
            <person name="Doyle M."/>
            <person name="FitzHugh W."/>
            <person name="Funke R."/>
            <person name="Gage D."/>
            <person name="Harris K."/>
            <person name="Heaford A."/>
            <person name="Howland J."/>
            <person name="Kann L."/>
            <person name="Lehoczky J."/>
            <person name="LeVine R."/>
            <person name="McEwan P."/>
            <person name="McKernan K."/>
            <person name="Meldrim J."/>
            <person name="Mesirov J.P."/>
            <person name="Miranda C."/>
            <person name="Morris W."/>
            <person name="Naylor J."/>
            <person name="Raymond C."/>
            <person name="Rosetti M."/>
            <person name="Santos R."/>
            <person name="Sheridan A."/>
            <person name="Sougnez C."/>
            <person name="Stange-Thomann N."/>
            <person name="Stojanovic N."/>
            <person name="Subramanian A."/>
            <person name="Wyman D."/>
            <person name="Rogers J."/>
            <person name="Sulston J."/>
            <person name="Ainscough R."/>
            <person name="Beck S."/>
            <person name="Bentley D."/>
            <person name="Burton J."/>
            <person name="Clee C."/>
            <person name="Carter N."/>
            <person name="Coulson A."/>
            <person name="Deadman R."/>
            <person name="Deloukas P."/>
            <person name="Dunham A."/>
            <person name="Dunham I."/>
            <person name="Durbin R."/>
            <person name="French L."/>
            <person name="Grafham D."/>
            <person name="Gregory S."/>
            <person name="Hubbard T."/>
            <person name="Humphray S."/>
            <person name="Hunt A."/>
            <person name="Jones M."/>
            <person name="Lloyd C."/>
            <person name="McMurray A."/>
            <person name="Matthews L."/>
            <person name="Mercer S."/>
            <person name="Milne S."/>
            <person name="Mullikin J.C."/>
            <person name="Mungall A."/>
            <person name="Plumb R."/>
            <person name="Ross M."/>
            <person name="Shownkeen R."/>
            <person name="Sims S."/>
            <person name="Waterston R.H."/>
            <person name="Wilson R.K."/>
            <person name="Hillier L.W."/>
            <person name="McPherson J.D."/>
            <person name="Marra M.A."/>
            <person name="Mardis E.R."/>
            <person name="Fulton L.A."/>
            <person name="Chinwalla A.T."/>
            <person name="Pepin K.H."/>
            <person name="Gish W.R."/>
            <person name="Chissoe S.L."/>
            <person name="Wendl M.C."/>
            <person name="Delehaunty K.D."/>
            <person name="Miner T.L."/>
            <person name="Delehaunty A."/>
            <person name="Kramer J.B."/>
            <person name="Cook L.L."/>
            <person name="Fulton R.S."/>
            <person name="Johnson D.L."/>
            <person name="Minx P.J."/>
            <person name="Clifton S.W."/>
            <person name="Hawkins T."/>
            <person name="Branscomb E."/>
            <person name="Predki P."/>
            <person name="Richardson P."/>
            <person name="Wenning S."/>
            <person name="Slezak T."/>
            <person name="Doggett N."/>
            <person name="Cheng J.F."/>
            <person name="Olsen A."/>
            <person name="Lucas S."/>
            <person name="Elkin C."/>
            <person name="Uberbacher E."/>
            <person name="Frazier M."/>
            <person name="Gibbs R.A."/>
            <person name="Muzny D.M."/>
            <person name="Scherer S.E."/>
            <person name="Bouck J.B."/>
            <person name="Sodergren E.J."/>
            <person name="Worley K.C."/>
            <person name="Rives C.M."/>
            <person name="Gorrell J.H."/>
            <person name="Metzker M.L."/>
            <person name="Naylor S.L."/>
            <person name="Kucherlapati R.S."/>
            <person name="Nelson D.L."/>
            <person name="Weinstock G.M."/>
            <person name="Sakaki Y."/>
            <person name="Fujiyama A."/>
            <person name="Hattori M."/>
            <person name="Yada T."/>
            <person name="Toyoda A."/>
            <person name="Itoh T."/>
            <person name="Kawagoe C."/>
            <person name="Watanabe H."/>
            <person name="Totoki Y."/>
            <person name="Taylor T."/>
            <person name="Weissenbach J."/>
            <person name="Heilig R."/>
            <person name="Saurin W."/>
            <person name="Artiguenave F."/>
            <person name="Brottier P."/>
            <person name="Bruls T."/>
            <person name="Pelletier E."/>
            <person name="Robert C."/>
            <person name="Wincker P."/>
            <person name="Smith D.R."/>
            <person name="Doucette-Stamm L."/>
            <person name="Rubenfield M."/>
            <person name="Weinstock K."/>
            <person name="Lee H.M."/>
            <person name="Dubois J."/>
            <person name="Rosenthal A."/>
            <person name="Platzer M."/>
            <person name="Nyakatura G."/>
            <person name="Taudien S."/>
            <person name="Rump A."/>
            <person name="Yang H."/>
            <person name="Yu J."/>
            <person name="Wang J."/>
            <person name="Huang G."/>
            <person name="Gu J."/>
            <person name="Hood L."/>
            <person name="Rowen L."/>
            <person name="Madan A."/>
            <person name="Qin S."/>
            <person name="Davis R.W."/>
            <person name="Federspiel N.A."/>
            <person name="Abola A.P."/>
            <person name="Proctor M.J."/>
            <person name="Myers R.M."/>
            <person name="Schmutz J."/>
            <person name="Dickson M."/>
            <person name="Grimwood J."/>
            <person name="Cox D.R."/>
            <person name="Olson M.V."/>
            <person name="Kaul R."/>
            <person name="Raymond C."/>
            <person name="Shimizu N."/>
            <person name="Kawasaki K."/>
            <person name="Minoshima S."/>
            <person name="Evans G.A."/>
            <person name="Athanasiou M."/>
            <person name="Schultz R."/>
            <person name="Roe B.A."/>
            <person name="Chen F."/>
            <person name="Pan H."/>
            <person name="Ramser J."/>
            <person name="Lehrach H."/>
            <person name="Reinhardt R."/>
            <person name="McCombie W.R."/>
            <person name="de la Bastide M."/>
            <person name="Dedhia N."/>
            <person name="Blocker H."/>
            <person name="Hornischer K."/>
            <person name="Nordsiek G."/>
            <person name="Agarwala R."/>
            <person name="Aravind L."/>
            <person name="Bailey J.A."/>
            <person name="Bateman A."/>
            <person name="Batzoglou S."/>
            <person name="Birney E."/>
            <person name="Bork P."/>
            <person name="Brown D.G."/>
            <person name="Burge C.B."/>
            <person name="Cerutti L."/>
            <person name="Chen H.C."/>
            <person name="Church D."/>
            <person name="Clamp M."/>
            <person name="Copley R.R."/>
            <person name="Doerks T."/>
            <person name="Eddy S.R."/>
            <person name="Eichler E.E."/>
            <person name="Furey T.S."/>
            <person name="Galagan J."/>
            <person name="Gilbert J.G."/>
            <person name="Harmon C."/>
            <person name="Hayashizaki Y."/>
            <person name="Haussler D."/>
            <person name="Hermjakob H."/>
            <person name="Hokamp K."/>
            <person name="Jang W."/>
            <person name="Johnson L.S."/>
            <person name="Jones T.A."/>
            <person name="Kasif S."/>
            <person name="Kaspryzk A."/>
            <person name="Kennedy S."/>
            <person name="Kent W.J."/>
            <person name="Kitts P."/>
            <person name="Koonin E.V."/>
            <person name="Korf I."/>
            <person name="Kulp D."/>
            <person name="Lancet D."/>
            <person name="Lowe T.M."/>
            <person name="McLysaght A."/>
            <person name="Mikkelsen T."/>
            <person name="Moran J.V."/>
            <person name="Mulder N."/>
            <person name="Pollara V.J."/>
            <person name="Ponting C.P."/>
            <person name="Schuler G."/>
            <person name="Schultz J."/>
            <person name="Slater G."/>
            <person name="Smit A.F."/>
            <person name="Stupka E."/>
            <person name="Szustakowski J."/>
            <person name="Thierry-Mieg D."/>
            <person name="Thierry-Mieg J."/>
            <person name="Wagner L."/>
            <person name="Wallis J."/>
            <person name="Wheeler R."/>
            <person name="Williams A."/>
            <person name="Wolf Y.I."/>
            <person name="Wolfe K.H."/>
            <person name="Yang S.P."/>
            <person name="Yeh R.F."/>
            <person name="Collins F."/>
            <person name="Guyer M.S."/>
            <person name="Peterson J."/>
            <person name="Felsenfeld A."/>
            <person name="Wetterstrand K.A."/>
            <person name="Patrinos A."/>
            <person name="Morgan M.J."/>
            <person name="de Jong P."/>
            <person name="Catanese J.J."/>
            <person name="Osoegawa K."/>
            <person name="Shizuya H."/>
            <person name="Choi S."/>
            <person name="Chen Y.J."/>
        </authorList>
    </citation>
    <scope>NUCLEOTIDE SEQUENCE [LARGE SCALE GENOMIC DNA]</scope>
</reference>
<evidence type="ECO:0000313" key="2">
    <source>
        <dbReference type="Ensembl" id="ENSP00000364292.3"/>
    </source>
</evidence>
<dbReference type="OpenTargets" id="ENSG00000204314"/>
<dbReference type="Proteomes" id="UP000005640">
    <property type="component" value="Chromosome 6"/>
</dbReference>
<organism evidence="2 3">
    <name type="scientific">Homo sapiens</name>
    <name type="common">Human</name>
    <dbReference type="NCBI Taxonomy" id="9606"/>
    <lineage>
        <taxon>Eukaryota</taxon>
        <taxon>Metazoa</taxon>
        <taxon>Chordata</taxon>
        <taxon>Craniata</taxon>
        <taxon>Vertebrata</taxon>
        <taxon>Euteleostomi</taxon>
        <taxon>Mammalia</taxon>
        <taxon>Eutheria</taxon>
        <taxon>Euarchontoglires</taxon>
        <taxon>Primates</taxon>
        <taxon>Haplorrhini</taxon>
        <taxon>Catarrhini</taxon>
        <taxon>Hominidae</taxon>
        <taxon>Homo</taxon>
    </lineage>
</organism>
<reference evidence="2 3" key="2">
    <citation type="journal article" date="2003" name="Nature">
        <title>The DNA sequence and analysis of human chromosome 6.</title>
        <authorList>
            <person name="Mungall A.J."/>
            <person name="Palmer S.A."/>
            <person name="Sims S.K."/>
            <person name="Edwards C.A."/>
            <person name="Ashurst J.L."/>
            <person name="Wilming L."/>
            <person name="Jones M.C."/>
            <person name="Horton R."/>
            <person name="Hunt S.E."/>
            <person name="Scott C.E."/>
            <person name="Gilbert J.G."/>
            <person name="Clamp M.E."/>
            <person name="Bethel G."/>
            <person name="Milne S."/>
            <person name="Ainscough R."/>
            <person name="Almeida J.P."/>
            <person name="Ambrose K.D."/>
            <person name="Andrews T.D."/>
            <person name="Ashwell R.I."/>
            <person name="Babbage A.K."/>
            <person name="Bagguley C.L."/>
            <person name="Bailey J."/>
            <person name="Banerjee R."/>
            <person name="Barker D.J."/>
            <person name="Barlow K.F."/>
            <person name="Bates K."/>
            <person name="Beare D.M."/>
            <person name="Beasley H."/>
            <person name="Beasley O."/>
            <person name="Bird C.P."/>
            <person name="Blakey S."/>
            <person name="Bray-Allen S."/>
            <person name="Brook J."/>
            <person name="Brown A.J."/>
            <person name="Brown J.Y."/>
            <person name="Burford D.C."/>
            <person name="Burrill W."/>
            <person name="Burton J."/>
            <person name="Carder C."/>
            <person name="Carter N.P."/>
            <person name="Chapman J.C."/>
            <person name="Clark S.Y."/>
            <person name="Clark G."/>
            <person name="Clee C.M."/>
            <person name="Clegg S."/>
            <person name="Cobley V."/>
            <person name="Collier R.E."/>
            <person name="Collins J.E."/>
            <person name="Colman L.K."/>
            <person name="Corby N.R."/>
            <person name="Coville G.J."/>
            <person name="Culley K.M."/>
            <person name="Dhami P."/>
            <person name="Davies J."/>
            <person name="Dunn M."/>
            <person name="Earthrowl M.E."/>
            <person name="Ellington A.E."/>
            <person name="Evans K.A."/>
            <person name="Faulkner L."/>
            <person name="Francis M.D."/>
            <person name="Frankish A."/>
            <person name="Frankland J."/>
            <person name="French L."/>
            <person name="Garner P."/>
            <person name="Garnett J."/>
            <person name="Ghori M.J."/>
            <person name="Gilby L.M."/>
            <person name="Gillson C.J."/>
            <person name="Glithero R.J."/>
            <person name="Grafham D.V."/>
            <person name="Grant M."/>
            <person name="Gribble S."/>
            <person name="Griffiths C."/>
            <person name="Griffiths M."/>
            <person name="Hall R."/>
            <person name="Halls K.S."/>
            <person name="Hammond S."/>
            <person name="Harley J.L."/>
            <person name="Hart E.A."/>
            <person name="Heath P.D."/>
            <person name="Heathcott R."/>
            <person name="Holmes S.J."/>
            <person name="Howden P.J."/>
            <person name="Howe K.L."/>
            <person name="Howell G.R."/>
            <person name="Huckle E."/>
            <person name="Humphray S.J."/>
            <person name="Humphries M.D."/>
            <person name="Hunt A.R."/>
            <person name="Johnson C.M."/>
            <person name="Joy A.A."/>
            <person name="Kay M."/>
            <person name="Keenan S.J."/>
            <person name="Kimberley A.M."/>
            <person name="King A."/>
            <person name="Laird G.K."/>
            <person name="Langford C."/>
            <person name="Lawlor S."/>
            <person name="Leongamornlert D.A."/>
            <person name="Leversha M."/>
            <person name="Lloyd C.R."/>
            <person name="Lloyd D.M."/>
            <person name="Loveland J.E."/>
            <person name="Lovell J."/>
            <person name="Martin S."/>
            <person name="Mashreghi-Mohammadi M."/>
            <person name="Maslen G.L."/>
            <person name="Matthews L."/>
            <person name="McCann O.T."/>
            <person name="McLaren S.J."/>
            <person name="McLay K."/>
            <person name="McMurray A."/>
            <person name="Moore M.J."/>
            <person name="Mullikin J.C."/>
            <person name="Niblett D."/>
            <person name="Nickerson T."/>
            <person name="Novik K.L."/>
            <person name="Oliver K."/>
            <person name="Overton-Larty E.K."/>
            <person name="Parker A."/>
            <person name="Patel R."/>
            <person name="Pearce A.V."/>
            <person name="Peck A.I."/>
            <person name="Phillimore B."/>
            <person name="Phillips S."/>
            <person name="Plumb R.W."/>
            <person name="Porter K.M."/>
            <person name="Ramsey Y."/>
            <person name="Ranby S.A."/>
            <person name="Rice C.M."/>
            <person name="Ross M.T."/>
            <person name="Searle S.M."/>
            <person name="Sehra H.K."/>
            <person name="Sheridan E."/>
            <person name="Skuce C.D."/>
            <person name="Smith S."/>
            <person name="Smith M."/>
            <person name="Spraggon L."/>
            <person name="Squares S.L."/>
            <person name="Steward C.A."/>
            <person name="Sycamore N."/>
            <person name="Tamlyn-Hall G."/>
            <person name="Tester J."/>
            <person name="Theaker A.J."/>
            <person name="Thomas D.W."/>
            <person name="Thorpe A."/>
            <person name="Tracey A."/>
            <person name="Tromans A."/>
            <person name="Tubby B."/>
            <person name="Wall M."/>
            <person name="Wallis J.M."/>
            <person name="West A.P."/>
            <person name="White S.S."/>
            <person name="Whitehead S.L."/>
            <person name="Whittaker H."/>
            <person name="Wild A."/>
            <person name="Willey D.J."/>
            <person name="Wilmer T.E."/>
            <person name="Wood J.M."/>
            <person name="Wray P.W."/>
            <person name="Wyatt J.C."/>
            <person name="Young L."/>
            <person name="Younger R.M."/>
            <person name="Bentley D.R."/>
            <person name="Coulson A."/>
            <person name="Durbin R."/>
            <person name="Hubbard T."/>
            <person name="Sulston J.E."/>
            <person name="Dunham I."/>
            <person name="Rogers J."/>
            <person name="Beck S."/>
        </authorList>
    </citation>
    <scope>NUCLEOTIDE SEQUENCE [LARGE SCALE GENOMIC DNA]</scope>
</reference>
<keyword evidence="3" id="KW-1185">Reference proteome</keyword>
<feature type="region of interest" description="Disordered" evidence="1">
    <location>
        <begin position="1"/>
        <end position="33"/>
    </location>
</feature>
<evidence type="ECO:0007829" key="4">
    <source>
        <dbReference type="PeptideAtlas" id="A0A8Z5AAT7"/>
    </source>
</evidence>
<feature type="region of interest" description="Disordered" evidence="1">
    <location>
        <begin position="260"/>
        <end position="299"/>
    </location>
</feature>
<dbReference type="AlphaFoldDB" id="A0A8Z5AAT7"/>
<dbReference type="EMBL" id="AL662884">
    <property type="status" value="NOT_ANNOTATED_CDS"/>
    <property type="molecule type" value="Genomic_DNA"/>
</dbReference>
<dbReference type="Ensembl" id="ENST00000375150.6">
    <property type="protein sequence ID" value="ENSP00000364292.3"/>
    <property type="gene ID" value="ENSG00000204314.13"/>
</dbReference>
<dbReference type="Ensembl" id="ENST00000375150.6">
    <property type="protein sequence ID" value="ENSP00000364292.3"/>
    <property type="gene ID" value="ENSG00000204314.12"/>
</dbReference>
<feature type="region of interest" description="Disordered" evidence="1">
    <location>
        <begin position="81"/>
        <end position="109"/>
    </location>
</feature>
<feature type="compositionally biased region" description="Basic and acidic residues" evidence="1">
    <location>
        <begin position="81"/>
        <end position="92"/>
    </location>
</feature>
<evidence type="ECO:0000256" key="1">
    <source>
        <dbReference type="SAM" id="MobiDB-lite"/>
    </source>
</evidence>
<protein>
    <submittedName>
        <fullName evidence="2">Proline rich transmembrane protein 1</fullName>
    </submittedName>
</protein>
<reference evidence="2" key="4">
    <citation type="submission" date="2025-08" db="UniProtKB">
        <authorList>
            <consortium name="Ensembl"/>
        </authorList>
    </citation>
    <scope>IDENTIFICATION</scope>
</reference>
<name>A0A8Z5AAT7_HUMAN</name>
<feature type="compositionally biased region" description="Low complexity" evidence="1">
    <location>
        <begin position="16"/>
        <end position="29"/>
    </location>
</feature>
<accession>A0A8Z5AAT7</accession>
<dbReference type="HGNC" id="HGNC:13943">
    <property type="gene designation" value="PRRT1"/>
</dbReference>
<gene>
    <name evidence="2" type="primary">PRRT1</name>
</gene>
<proteinExistence type="evidence at protein level"/>
<sequence length="368" mass="39740">MSSEKSGDSLRGPTSPAAARCRRPAPAGASPDCPGPWLRGAHARGDCGHAAAGGLRSARIPPAAAALHCLRAGLPGGHAICRRDPGGNRSDLHSPPAAPGPRAGPTGAEAPATRLHAHRGADHHLLLLAYWHHCHLQGRAGAHGLGPRRHGVGRDRFTRGPELLLHLPGRGHRGHGALYHPHRSHHHRRAAPRELLGSLKTPLVRPHSAPLDLPGSFCSHTADPMGALHTRFWGRQTWIHRKLRLHGTSRLASKLGIQFLRNPSKTHTPRDAAFRDPGQTPDPQSLQAPSPSKCSAPNRATSVWSLKPRLLYKHRPSSDKTPPPGRQAPPSFLLRGVIQSSDWVCGSRPRPQTDRPLPFFRQKDRALG</sequence>
<evidence type="ECO:0000313" key="3">
    <source>
        <dbReference type="Proteomes" id="UP000005640"/>
    </source>
</evidence>
<reference evidence="2 3" key="3">
    <citation type="journal article" date="2004" name="Nature">
        <title>Finishing the euchromatic sequence of the human genome.</title>
        <authorList>
            <consortium name="International Human Genome Sequencing Consortium"/>
        </authorList>
    </citation>
    <scope>NUCLEOTIDE SEQUENCE [LARGE SCALE GENOMIC DNA]</scope>
</reference>
<feature type="region of interest" description="Disordered" evidence="1">
    <location>
        <begin position="313"/>
        <end position="368"/>
    </location>
</feature>
<dbReference type="GeneTree" id="ENSGT00940000162382"/>
<dbReference type="OrthoDB" id="5989578at2759"/>
<feature type="compositionally biased region" description="Polar residues" evidence="1">
    <location>
        <begin position="281"/>
        <end position="299"/>
    </location>
</feature>
<feature type="compositionally biased region" description="Low complexity" evidence="1">
    <location>
        <begin position="100"/>
        <end position="109"/>
    </location>
</feature>
<reference evidence="2" key="5">
    <citation type="submission" date="2025-09" db="UniProtKB">
        <authorList>
            <consortium name="Ensembl"/>
        </authorList>
    </citation>
    <scope>IDENTIFICATION</scope>
</reference>